<dbReference type="AlphaFoldDB" id="A0A8J2SPZ6"/>
<evidence type="ECO:0000256" key="8">
    <source>
        <dbReference type="ARBA" id="ARBA00023326"/>
    </source>
</evidence>
<feature type="repeat" description="Filamin" evidence="9">
    <location>
        <begin position="66"/>
        <end position="92"/>
    </location>
</feature>
<accession>A0A8J2SPZ6</accession>
<dbReference type="GO" id="GO:0071555">
    <property type="term" value="P:cell wall organization"/>
    <property type="evidence" value="ECO:0007669"/>
    <property type="project" value="UniProtKB-KW"/>
</dbReference>
<dbReference type="PROSITE" id="PS50194">
    <property type="entry name" value="FILAMIN_REPEAT"/>
    <property type="match status" value="1"/>
</dbReference>
<keyword evidence="10" id="KW-0812">Transmembrane</keyword>
<keyword evidence="8" id="KW-0624">Polysaccharide degradation</keyword>
<comment type="similarity">
    <text evidence="2">Belongs to the glycosyl hydrolase 81 family.</text>
</comment>
<keyword evidence="4" id="KW-0378">Hydrolase</keyword>
<dbReference type="InterPro" id="IPR040451">
    <property type="entry name" value="GH81_N"/>
</dbReference>
<organism evidence="13 14">
    <name type="scientific">Pelagomonas calceolata</name>
    <dbReference type="NCBI Taxonomy" id="35677"/>
    <lineage>
        <taxon>Eukaryota</taxon>
        <taxon>Sar</taxon>
        <taxon>Stramenopiles</taxon>
        <taxon>Ochrophyta</taxon>
        <taxon>Pelagophyceae</taxon>
        <taxon>Pelagomonadales</taxon>
        <taxon>Pelagomonadaceae</taxon>
        <taxon>Pelagomonas</taxon>
    </lineage>
</organism>
<dbReference type="Pfam" id="PF03639">
    <property type="entry name" value="Glyco_hydro_81"/>
    <property type="match status" value="1"/>
</dbReference>
<evidence type="ECO:0000259" key="12">
    <source>
        <dbReference type="Pfam" id="PF17652"/>
    </source>
</evidence>
<dbReference type="GO" id="GO:0052861">
    <property type="term" value="F:endo-1,3(4)-beta-glucanase activity"/>
    <property type="evidence" value="ECO:0007669"/>
    <property type="project" value="InterPro"/>
</dbReference>
<dbReference type="InterPro" id="IPR040720">
    <property type="entry name" value="GH81_C"/>
</dbReference>
<dbReference type="Gene3D" id="2.70.98.30">
    <property type="entry name" value="Golgi alpha-mannosidase II, domain 4"/>
    <property type="match status" value="1"/>
</dbReference>
<dbReference type="InterPro" id="IPR005200">
    <property type="entry name" value="Endo-beta-glucanase"/>
</dbReference>
<dbReference type="Proteomes" id="UP000789595">
    <property type="component" value="Unassembled WGS sequence"/>
</dbReference>
<evidence type="ECO:0000256" key="1">
    <source>
        <dbReference type="ARBA" id="ARBA00000382"/>
    </source>
</evidence>
<reference evidence="13" key="1">
    <citation type="submission" date="2021-11" db="EMBL/GenBank/DDBJ databases">
        <authorList>
            <consortium name="Genoscope - CEA"/>
            <person name="William W."/>
        </authorList>
    </citation>
    <scope>NUCLEOTIDE SEQUENCE</scope>
</reference>
<sequence>MPTRQQSALGRLMLAGLAVLTIVAGWARYTNAKRKATTTRIPPFSTLPAHFAPPEKTRWGRGSRAPYPTGAYWLNAALGDVPVPATPYQVAITPKGAQLSYGFKRRRATSEAQLDPFGVDWFLQPVSDGGDAATVASEAASRVKKVEAEAGGFFVASGDALYGYSNRTQNATLERRSALGATADYGGVGVVLCKGSPLVAVELDKGKSVVLAPGGAGGGQAGRITSVEMKDDIRLVTLKDSSQWVLVSLGCDVSLSSKGEAFGVTASSSACVVRIGIAPSSKEDWSMLRKAATTYSVGGAPAFDLNGPDPGTYHLRWDKRGDGDLYMLAAPHHVSTLVDSSVDEGRSYLTGAKGTMHWFKGDGWKLREALPDVSLASASFRDGRVDRDTLTTIKQQCERDVRRPHRTRSSGRGAYGALYFEGKELGRLARLALVCADAGSDEASQKATNDLATRLSRWLARDDVVGRDKTWGGTVARSGYPINSTVGATGDSFADFGNALFSDHHFQFGYYAYAAAVVKALHVDGARLIDEWRPRLDALVLDYANPPRGYQSYARAFPEHGRHKDWYDGHSWATGLVAYPTGKSQESSSEAAHGYLGAALYGEAIHDASLAAWGRLCLATEVRGAQTYWRMDPSSDVYDPAFAVNRVAGGVAGGAAVATTWFGSNPEYVHGINCLPVLTGLTDLLIDGEDACAEAPILTQALARKHKPVEPAWRGFAVASLAAASPDEAWAEAVELDEAKFDDGASKANLLHWVAASKAMGPAPACGDVEASNATELPWNASDVADQTCDGNLACAALGLSGFCCPQADGYMFGCCPVLK</sequence>
<dbReference type="Pfam" id="PF17652">
    <property type="entry name" value="Glyco_hydro81C"/>
    <property type="match status" value="1"/>
</dbReference>
<evidence type="ECO:0000256" key="9">
    <source>
        <dbReference type="PROSITE-ProRule" id="PRU00087"/>
    </source>
</evidence>
<dbReference type="GO" id="GO:0042973">
    <property type="term" value="F:glucan endo-1,3-beta-D-glucosidase activity"/>
    <property type="evidence" value="ECO:0007669"/>
    <property type="project" value="UniProtKB-EC"/>
</dbReference>
<feature type="transmembrane region" description="Helical" evidence="10">
    <location>
        <begin position="12"/>
        <end position="29"/>
    </location>
</feature>
<dbReference type="InterPro" id="IPR017868">
    <property type="entry name" value="Filamin/ABP280_repeat-like"/>
</dbReference>
<comment type="caution">
    <text evidence="13">The sequence shown here is derived from an EMBL/GenBank/DDBJ whole genome shotgun (WGS) entry which is preliminary data.</text>
</comment>
<keyword evidence="7" id="KW-0961">Cell wall biogenesis/degradation</keyword>
<evidence type="ECO:0000256" key="7">
    <source>
        <dbReference type="ARBA" id="ARBA00023316"/>
    </source>
</evidence>
<name>A0A8J2SPZ6_9STRA</name>
<dbReference type="OrthoDB" id="4473401at2759"/>
<evidence type="ECO:0000256" key="4">
    <source>
        <dbReference type="ARBA" id="ARBA00022801"/>
    </source>
</evidence>
<evidence type="ECO:0000259" key="11">
    <source>
        <dbReference type="Pfam" id="PF03639"/>
    </source>
</evidence>
<keyword evidence="10" id="KW-1133">Transmembrane helix</keyword>
<evidence type="ECO:0000256" key="10">
    <source>
        <dbReference type="SAM" id="Phobius"/>
    </source>
</evidence>
<dbReference type="PROSITE" id="PS52008">
    <property type="entry name" value="GH81"/>
    <property type="match status" value="1"/>
</dbReference>
<feature type="domain" description="Glycosyl hydrolase family 81 N-terminal" evidence="11">
    <location>
        <begin position="63"/>
        <end position="374"/>
    </location>
</feature>
<evidence type="ECO:0000256" key="2">
    <source>
        <dbReference type="ARBA" id="ARBA00010730"/>
    </source>
</evidence>
<evidence type="ECO:0000256" key="5">
    <source>
        <dbReference type="ARBA" id="ARBA00023277"/>
    </source>
</evidence>
<evidence type="ECO:0000313" key="13">
    <source>
        <dbReference type="EMBL" id="CAH0370519.1"/>
    </source>
</evidence>
<comment type="catalytic activity">
    <reaction evidence="1">
        <text>Hydrolysis of (1-&gt;3)-beta-D-glucosidic linkages in (1-&gt;3)-beta-D-glucans.</text>
        <dbReference type="EC" id="3.2.1.39"/>
    </reaction>
</comment>
<dbReference type="GO" id="GO:0000272">
    <property type="term" value="P:polysaccharide catabolic process"/>
    <property type="evidence" value="ECO:0007669"/>
    <property type="project" value="UniProtKB-KW"/>
</dbReference>
<protein>
    <recommendedName>
        <fullName evidence="3">glucan endo-1,3-beta-D-glucosidase</fullName>
        <ecNumber evidence="3">3.2.1.39</ecNumber>
    </recommendedName>
</protein>
<keyword evidence="14" id="KW-1185">Reference proteome</keyword>
<evidence type="ECO:0000256" key="6">
    <source>
        <dbReference type="ARBA" id="ARBA00023295"/>
    </source>
</evidence>
<keyword evidence="6" id="KW-0326">Glycosidase</keyword>
<evidence type="ECO:0000256" key="3">
    <source>
        <dbReference type="ARBA" id="ARBA00012780"/>
    </source>
</evidence>
<dbReference type="EMBL" id="CAKKNE010000003">
    <property type="protein sequence ID" value="CAH0370519.1"/>
    <property type="molecule type" value="Genomic_DNA"/>
</dbReference>
<feature type="domain" description="Glycosyl hydrolase family 81 C-terminal" evidence="12">
    <location>
        <begin position="387"/>
        <end position="748"/>
    </location>
</feature>
<keyword evidence="10" id="KW-0472">Membrane</keyword>
<dbReference type="EC" id="3.2.1.39" evidence="3"/>
<proteinExistence type="inferred from homology"/>
<gene>
    <name evidence="13" type="ORF">PECAL_3P04150</name>
</gene>
<evidence type="ECO:0000313" key="14">
    <source>
        <dbReference type="Proteomes" id="UP000789595"/>
    </source>
</evidence>
<dbReference type="PANTHER" id="PTHR31983:SF0">
    <property type="entry name" value="GLUCAN ENDO-1,3-BETA-D-GLUCOSIDASE 2"/>
    <property type="match status" value="1"/>
</dbReference>
<dbReference type="PANTHER" id="PTHR31983">
    <property type="entry name" value="ENDO-1,3(4)-BETA-GLUCANASE 1"/>
    <property type="match status" value="1"/>
</dbReference>
<keyword evidence="5" id="KW-0119">Carbohydrate metabolism</keyword>